<evidence type="ECO:0000256" key="1">
    <source>
        <dbReference type="SAM" id="Phobius"/>
    </source>
</evidence>
<reference evidence="3" key="1">
    <citation type="submission" date="2018-09" db="EMBL/GenBank/DDBJ databases">
        <authorList>
            <person name="Livingstone P.G."/>
            <person name="Whitworth D.E."/>
        </authorList>
    </citation>
    <scope>NUCLEOTIDE SEQUENCE [LARGE SCALE GENOMIC DNA]</scope>
    <source>
        <strain evidence="3">CA051B</strain>
    </source>
</reference>
<organism evidence="2 3">
    <name type="scientific">Corallococcus llansteffanensis</name>
    <dbReference type="NCBI Taxonomy" id="2316731"/>
    <lineage>
        <taxon>Bacteria</taxon>
        <taxon>Pseudomonadati</taxon>
        <taxon>Myxococcota</taxon>
        <taxon>Myxococcia</taxon>
        <taxon>Myxococcales</taxon>
        <taxon>Cystobacterineae</taxon>
        <taxon>Myxococcaceae</taxon>
        <taxon>Corallococcus</taxon>
    </lineage>
</organism>
<comment type="caution">
    <text evidence="2">The sequence shown here is derived from an EMBL/GenBank/DDBJ whole genome shotgun (WGS) entry which is preliminary data.</text>
</comment>
<dbReference type="Proteomes" id="UP000272888">
    <property type="component" value="Unassembled WGS sequence"/>
</dbReference>
<accession>A0A3A8NNP5</accession>
<proteinExistence type="predicted"/>
<keyword evidence="1" id="KW-1133">Transmembrane helix</keyword>
<feature type="transmembrane region" description="Helical" evidence="1">
    <location>
        <begin position="20"/>
        <end position="45"/>
    </location>
</feature>
<evidence type="ECO:0000313" key="3">
    <source>
        <dbReference type="Proteomes" id="UP000272888"/>
    </source>
</evidence>
<name>A0A3A8NNP5_9BACT</name>
<dbReference type="AlphaFoldDB" id="A0A3A8NNP5"/>
<keyword evidence="3" id="KW-1185">Reference proteome</keyword>
<dbReference type="EMBL" id="RAWB01000586">
    <property type="protein sequence ID" value="RKH45010.1"/>
    <property type="molecule type" value="Genomic_DNA"/>
</dbReference>
<protein>
    <submittedName>
        <fullName evidence="2">Uncharacterized protein</fullName>
    </submittedName>
</protein>
<keyword evidence="1" id="KW-0472">Membrane</keyword>
<gene>
    <name evidence="2" type="ORF">D7V93_35785</name>
</gene>
<evidence type="ECO:0000313" key="2">
    <source>
        <dbReference type="EMBL" id="RKH45010.1"/>
    </source>
</evidence>
<sequence length="67" mass="6539">MAFSAVGGAVDWLKRHRTELLAGAIVVIAGVTFVVISAGAGALVLAPMVLMASTGGAVESGFVGVAP</sequence>
<keyword evidence="1" id="KW-0812">Transmembrane</keyword>